<dbReference type="SUPFAM" id="SSF46689">
    <property type="entry name" value="Homeodomain-like"/>
    <property type="match status" value="1"/>
</dbReference>
<proteinExistence type="predicted"/>
<organism evidence="6 7">
    <name type="scientific">Maritalea myrionectae</name>
    <dbReference type="NCBI Taxonomy" id="454601"/>
    <lineage>
        <taxon>Bacteria</taxon>
        <taxon>Pseudomonadati</taxon>
        <taxon>Pseudomonadota</taxon>
        <taxon>Alphaproteobacteria</taxon>
        <taxon>Hyphomicrobiales</taxon>
        <taxon>Devosiaceae</taxon>
        <taxon>Maritalea</taxon>
    </lineage>
</organism>
<dbReference type="PANTHER" id="PTHR30055:SF234">
    <property type="entry name" value="HTH-TYPE TRANSCRIPTIONAL REGULATOR BETI"/>
    <property type="match status" value="1"/>
</dbReference>
<dbReference type="Gene3D" id="1.10.357.10">
    <property type="entry name" value="Tetracycline Repressor, domain 2"/>
    <property type="match status" value="1"/>
</dbReference>
<gene>
    <name evidence="6" type="ORF">MXMO3_00102</name>
</gene>
<dbReference type="RefSeq" id="WP_117394595.1">
    <property type="nucleotide sequence ID" value="NZ_CP021330.1"/>
</dbReference>
<dbReference type="AlphaFoldDB" id="A0A2R4M9G0"/>
<feature type="DNA-binding region" description="H-T-H motif" evidence="4">
    <location>
        <begin position="33"/>
        <end position="52"/>
    </location>
</feature>
<dbReference type="InterPro" id="IPR036271">
    <property type="entry name" value="Tet_transcr_reg_TetR-rel_C_sf"/>
</dbReference>
<dbReference type="InterPro" id="IPR041490">
    <property type="entry name" value="KstR2_TetR_C"/>
</dbReference>
<dbReference type="SUPFAM" id="SSF48498">
    <property type="entry name" value="Tetracyclin repressor-like, C-terminal domain"/>
    <property type="match status" value="1"/>
</dbReference>
<keyword evidence="1" id="KW-0805">Transcription regulation</keyword>
<dbReference type="PRINTS" id="PR00455">
    <property type="entry name" value="HTHTETR"/>
</dbReference>
<dbReference type="PROSITE" id="PS50977">
    <property type="entry name" value="HTH_TETR_2"/>
    <property type="match status" value="1"/>
</dbReference>
<dbReference type="Pfam" id="PF00440">
    <property type="entry name" value="TetR_N"/>
    <property type="match status" value="1"/>
</dbReference>
<protein>
    <submittedName>
        <fullName evidence="6">Putative HTH-type transcriptional regulator YerO</fullName>
    </submittedName>
</protein>
<dbReference type="GO" id="GO:0000976">
    <property type="term" value="F:transcription cis-regulatory region binding"/>
    <property type="evidence" value="ECO:0007669"/>
    <property type="project" value="TreeGrafter"/>
</dbReference>
<evidence type="ECO:0000256" key="3">
    <source>
        <dbReference type="ARBA" id="ARBA00023163"/>
    </source>
</evidence>
<dbReference type="Pfam" id="PF17932">
    <property type="entry name" value="TetR_C_24"/>
    <property type="match status" value="1"/>
</dbReference>
<dbReference type="STRING" id="1122213.GCA_000423365_02816"/>
<dbReference type="KEGG" id="mmyr:MXMO3_00102"/>
<dbReference type="InterPro" id="IPR050109">
    <property type="entry name" value="HTH-type_TetR-like_transc_reg"/>
</dbReference>
<evidence type="ECO:0000313" key="6">
    <source>
        <dbReference type="EMBL" id="AVX02650.1"/>
    </source>
</evidence>
<accession>A0A2R4M9G0</accession>
<evidence type="ECO:0000256" key="4">
    <source>
        <dbReference type="PROSITE-ProRule" id="PRU00335"/>
    </source>
</evidence>
<dbReference type="GO" id="GO:0003700">
    <property type="term" value="F:DNA-binding transcription factor activity"/>
    <property type="evidence" value="ECO:0007669"/>
    <property type="project" value="TreeGrafter"/>
</dbReference>
<sequence>MARTHGSKGEETAKRIDEVALKLFAKKGYAAVSMREIALEVGVQAGALYNHCPNKQALLTNLLADHMQALLDAWGDMELPKDPAQQLETFVRFHIQYHLKRPDQVFISYMELRNLEPDNFKKIEALRRQYEAIPKNILAAGQMSGQFNLADTHVAAMAILAQLTGVTTWYREQGRLSQQKIEDIYVQLVCQSVGITLSGGH</sequence>
<evidence type="ECO:0000313" key="7">
    <source>
        <dbReference type="Proteomes" id="UP000258927"/>
    </source>
</evidence>
<evidence type="ECO:0000259" key="5">
    <source>
        <dbReference type="PROSITE" id="PS50977"/>
    </source>
</evidence>
<keyword evidence="3" id="KW-0804">Transcription</keyword>
<dbReference type="PANTHER" id="PTHR30055">
    <property type="entry name" value="HTH-TYPE TRANSCRIPTIONAL REGULATOR RUTR"/>
    <property type="match status" value="1"/>
</dbReference>
<feature type="domain" description="HTH tetR-type" evidence="5">
    <location>
        <begin position="10"/>
        <end position="70"/>
    </location>
</feature>
<evidence type="ECO:0000256" key="1">
    <source>
        <dbReference type="ARBA" id="ARBA00023015"/>
    </source>
</evidence>
<dbReference type="InterPro" id="IPR001647">
    <property type="entry name" value="HTH_TetR"/>
</dbReference>
<name>A0A2R4M9G0_9HYPH</name>
<dbReference type="EMBL" id="CP021330">
    <property type="protein sequence ID" value="AVX02650.1"/>
    <property type="molecule type" value="Genomic_DNA"/>
</dbReference>
<keyword evidence="7" id="KW-1185">Reference proteome</keyword>
<reference evidence="6 7" key="1">
    <citation type="submission" date="2017-05" db="EMBL/GenBank/DDBJ databases">
        <title>Genome Analysis of Maritalea myrionectae HL2708#5.</title>
        <authorList>
            <consortium name="Cotde Inc.-PKNU"/>
            <person name="Jang D."/>
            <person name="Oh H.-M."/>
        </authorList>
    </citation>
    <scope>NUCLEOTIDE SEQUENCE [LARGE SCALE GENOMIC DNA]</scope>
    <source>
        <strain evidence="6 7">HL2708#5</strain>
    </source>
</reference>
<dbReference type="InterPro" id="IPR009057">
    <property type="entry name" value="Homeodomain-like_sf"/>
</dbReference>
<evidence type="ECO:0000256" key="2">
    <source>
        <dbReference type="ARBA" id="ARBA00023125"/>
    </source>
</evidence>
<dbReference type="Proteomes" id="UP000258927">
    <property type="component" value="Chromosome"/>
</dbReference>
<keyword evidence="2 4" id="KW-0238">DNA-binding</keyword>